<reference evidence="3" key="1">
    <citation type="submission" date="2017-02" db="UniProtKB">
        <authorList>
            <consortium name="WormBaseParasite"/>
        </authorList>
    </citation>
    <scope>IDENTIFICATION</scope>
</reference>
<dbReference type="WBParaSite" id="EVEC_0001192501-mRNA-1">
    <property type="protein sequence ID" value="EVEC_0001192501-mRNA-1"/>
    <property type="gene ID" value="EVEC_0001192501"/>
</dbReference>
<gene>
    <name evidence="1" type="ORF">EVEC_LOCUS11178</name>
</gene>
<keyword evidence="2" id="KW-1185">Reference proteome</keyword>
<name>A0A0N4VLY2_ENTVE</name>
<dbReference type="AlphaFoldDB" id="A0A0N4VLY2"/>
<reference evidence="1 2" key="2">
    <citation type="submission" date="2018-10" db="EMBL/GenBank/DDBJ databases">
        <authorList>
            <consortium name="Pathogen Informatics"/>
        </authorList>
    </citation>
    <scope>NUCLEOTIDE SEQUENCE [LARGE SCALE GENOMIC DNA]</scope>
</reference>
<evidence type="ECO:0000313" key="2">
    <source>
        <dbReference type="Proteomes" id="UP000274131"/>
    </source>
</evidence>
<accession>A0A0N4VLY2</accession>
<organism evidence="3">
    <name type="scientific">Enterobius vermicularis</name>
    <name type="common">Human pinworm</name>
    <dbReference type="NCBI Taxonomy" id="51028"/>
    <lineage>
        <taxon>Eukaryota</taxon>
        <taxon>Metazoa</taxon>
        <taxon>Ecdysozoa</taxon>
        <taxon>Nematoda</taxon>
        <taxon>Chromadorea</taxon>
        <taxon>Rhabditida</taxon>
        <taxon>Spirurina</taxon>
        <taxon>Oxyuridomorpha</taxon>
        <taxon>Oxyuroidea</taxon>
        <taxon>Oxyuridae</taxon>
        <taxon>Enterobius</taxon>
    </lineage>
</organism>
<protein>
    <submittedName>
        <fullName evidence="1 3">Uncharacterized protein</fullName>
    </submittedName>
</protein>
<dbReference type="EMBL" id="UXUI01011672">
    <property type="protein sequence ID" value="VDD96427.1"/>
    <property type="molecule type" value="Genomic_DNA"/>
</dbReference>
<evidence type="ECO:0000313" key="1">
    <source>
        <dbReference type="EMBL" id="VDD96427.1"/>
    </source>
</evidence>
<sequence length="123" mass="13157">MSNYDFLYKKALTGSCILLDCTCDTVPAEQLVNFTVGTPTTDSAGCQSYTATCVCNGTATADCRIQIYSGHGLGGVHVGSYPFTDSRAMNVICSDLFYYNSSMTAWGRNITIGHFASALCCNN</sequence>
<proteinExistence type="predicted"/>
<evidence type="ECO:0000313" key="3">
    <source>
        <dbReference type="WBParaSite" id="EVEC_0001192501-mRNA-1"/>
    </source>
</evidence>
<dbReference type="Proteomes" id="UP000274131">
    <property type="component" value="Unassembled WGS sequence"/>
</dbReference>